<keyword evidence="1" id="KW-0808">Transferase</keyword>
<dbReference type="AlphaFoldDB" id="A0A3A5KEM8"/>
<keyword evidence="2" id="KW-1185">Reference proteome</keyword>
<organism evidence="1 2">
    <name type="scientific">Mesorhizobium waimense</name>
    <dbReference type="NCBI Taxonomy" id="1300307"/>
    <lineage>
        <taxon>Bacteria</taxon>
        <taxon>Pseudomonadati</taxon>
        <taxon>Pseudomonadota</taxon>
        <taxon>Alphaproteobacteria</taxon>
        <taxon>Hyphomicrobiales</taxon>
        <taxon>Phyllobacteriaceae</taxon>
        <taxon>Mesorhizobium</taxon>
    </lineage>
</organism>
<dbReference type="Pfam" id="PF13207">
    <property type="entry name" value="AAA_17"/>
    <property type="match status" value="1"/>
</dbReference>
<reference evidence="1 2" key="1">
    <citation type="submission" date="2018-09" db="EMBL/GenBank/DDBJ databases">
        <title>Mesorhizobium carmichaelinearum sp. nov. isolated from Carmichaelinea spp. root nodules in New Zealand.</title>
        <authorList>
            <person name="De Meyer S.E."/>
        </authorList>
    </citation>
    <scope>NUCLEOTIDE SEQUENCE [LARGE SCALE GENOMIC DNA]</scope>
    <source>
        <strain evidence="1 2">ICMP19557</strain>
    </source>
</reference>
<evidence type="ECO:0000313" key="1">
    <source>
        <dbReference type="EMBL" id="RJT30829.1"/>
    </source>
</evidence>
<dbReference type="SUPFAM" id="SSF52540">
    <property type="entry name" value="P-loop containing nucleoside triphosphate hydrolases"/>
    <property type="match status" value="1"/>
</dbReference>
<dbReference type="OrthoDB" id="7585185at2"/>
<accession>A0A3A5KEM8</accession>
<proteinExistence type="predicted"/>
<dbReference type="InterPro" id="IPR027417">
    <property type="entry name" value="P-loop_NTPase"/>
</dbReference>
<gene>
    <name evidence="1" type="ORF">D3227_29975</name>
</gene>
<dbReference type="Gene3D" id="3.40.50.300">
    <property type="entry name" value="P-loop containing nucleotide triphosphate hydrolases"/>
    <property type="match status" value="1"/>
</dbReference>
<evidence type="ECO:0000313" key="2">
    <source>
        <dbReference type="Proteomes" id="UP000272706"/>
    </source>
</evidence>
<protein>
    <submittedName>
        <fullName evidence="1">Adenylate kinase</fullName>
    </submittedName>
</protein>
<dbReference type="Proteomes" id="UP000272706">
    <property type="component" value="Unassembled WGS sequence"/>
</dbReference>
<keyword evidence="1" id="KW-0418">Kinase</keyword>
<dbReference type="EMBL" id="QZWZ01000034">
    <property type="protein sequence ID" value="RJT30829.1"/>
    <property type="molecule type" value="Genomic_DNA"/>
</dbReference>
<name>A0A3A5KEM8_9HYPH</name>
<comment type="caution">
    <text evidence="1">The sequence shown here is derived from an EMBL/GenBank/DDBJ whole genome shotgun (WGS) entry which is preliminary data.</text>
</comment>
<sequence>MASECSNWRIEMRITAVFGISGVGKSRLIGQLAEQHDIIRASASALMAEAKSGQLARPVGSEELRTGNVVDNQAFLIAAFAALRLRESRDIVFDGHNVIDTDEGLVDIPFEVIEALHLTAIVVIVDDPFEIARRRQSDTGRSRPARTAENLANYQERVVSIARDYAARLSVPFITVRSGDAANFTAALVDT</sequence>
<dbReference type="GO" id="GO:0016301">
    <property type="term" value="F:kinase activity"/>
    <property type="evidence" value="ECO:0007669"/>
    <property type="project" value="UniProtKB-KW"/>
</dbReference>